<evidence type="ECO:0000256" key="6">
    <source>
        <dbReference type="ARBA" id="ARBA00022692"/>
    </source>
</evidence>
<dbReference type="PROSITE" id="PS51106">
    <property type="entry name" value="PTS_EIIC_TYPE_4"/>
    <property type="match status" value="1"/>
</dbReference>
<evidence type="ECO:0000256" key="4">
    <source>
        <dbReference type="ARBA" id="ARBA00022597"/>
    </source>
</evidence>
<gene>
    <name evidence="10" type="ORF">DKK79_11320</name>
</gene>
<dbReference type="Pfam" id="PF03609">
    <property type="entry name" value="EII-Sor"/>
    <property type="match status" value="1"/>
</dbReference>
<evidence type="ECO:0000256" key="9">
    <source>
        <dbReference type="SAM" id="Phobius"/>
    </source>
</evidence>
<evidence type="ECO:0000256" key="2">
    <source>
        <dbReference type="ARBA" id="ARBA00022448"/>
    </source>
</evidence>
<keyword evidence="8 9" id="KW-0472">Membrane</keyword>
<feature type="transmembrane region" description="Helical" evidence="9">
    <location>
        <begin position="232"/>
        <end position="249"/>
    </location>
</feature>
<keyword evidence="3" id="KW-1003">Cell membrane</keyword>
<dbReference type="Proteomes" id="UP000247483">
    <property type="component" value="Unassembled WGS sequence"/>
</dbReference>
<feature type="transmembrane region" description="Helical" evidence="9">
    <location>
        <begin position="210"/>
        <end position="226"/>
    </location>
</feature>
<keyword evidence="2" id="KW-0813">Transport</keyword>
<evidence type="ECO:0000256" key="7">
    <source>
        <dbReference type="ARBA" id="ARBA00022989"/>
    </source>
</evidence>
<evidence type="ECO:0000313" key="10">
    <source>
        <dbReference type="EMBL" id="PXZ03430.1"/>
    </source>
</evidence>
<evidence type="ECO:0000256" key="3">
    <source>
        <dbReference type="ARBA" id="ARBA00022475"/>
    </source>
</evidence>
<keyword evidence="6 9" id="KW-0812">Transmembrane</keyword>
<keyword evidence="4 10" id="KW-0762">Sugar transport</keyword>
<feature type="transmembrane region" description="Helical" evidence="9">
    <location>
        <begin position="49"/>
        <end position="66"/>
    </location>
</feature>
<keyword evidence="7 9" id="KW-1133">Transmembrane helix</keyword>
<protein>
    <submittedName>
        <fullName evidence="10">PTS sugar transporter subunit IIC</fullName>
    </submittedName>
</protein>
<dbReference type="GO" id="GO:0005886">
    <property type="term" value="C:plasma membrane"/>
    <property type="evidence" value="ECO:0007669"/>
    <property type="project" value="UniProtKB-SubCell"/>
</dbReference>
<reference evidence="10 11" key="1">
    <citation type="submission" date="2018-05" db="EMBL/GenBank/DDBJ databases">
        <title>Reference genomes for bee gut microbiota database.</title>
        <authorList>
            <person name="Ellegaard K.M."/>
        </authorList>
    </citation>
    <scope>NUCLEOTIDE SEQUENCE [LARGE SCALE GENOMIC DNA]</scope>
    <source>
        <strain evidence="10 11">ESL0177</strain>
    </source>
</reference>
<organism evidence="10 11">
    <name type="scientific">Gilliamella apicola</name>
    <dbReference type="NCBI Taxonomy" id="1196095"/>
    <lineage>
        <taxon>Bacteria</taxon>
        <taxon>Pseudomonadati</taxon>
        <taxon>Pseudomonadota</taxon>
        <taxon>Gammaproteobacteria</taxon>
        <taxon>Orbales</taxon>
        <taxon>Orbaceae</taxon>
        <taxon>Gilliamella</taxon>
    </lineage>
</organism>
<dbReference type="AlphaFoldDB" id="A0A2V4DS13"/>
<dbReference type="InterPro" id="IPR004700">
    <property type="entry name" value="PTS_IIC_man"/>
</dbReference>
<comment type="caution">
    <text evidence="10">The sequence shown here is derived from an EMBL/GenBank/DDBJ whole genome shotgun (WGS) entry which is preliminary data.</text>
</comment>
<feature type="transmembrane region" description="Helical" evidence="9">
    <location>
        <begin position="140"/>
        <end position="162"/>
    </location>
</feature>
<comment type="subcellular location">
    <subcellularLocation>
        <location evidence="1">Cell membrane</location>
        <topology evidence="1">Multi-pass membrane protein</topology>
    </subcellularLocation>
</comment>
<accession>A0A2V4DS13</accession>
<evidence type="ECO:0000256" key="1">
    <source>
        <dbReference type="ARBA" id="ARBA00004651"/>
    </source>
</evidence>
<feature type="transmembrane region" description="Helical" evidence="9">
    <location>
        <begin position="101"/>
        <end position="119"/>
    </location>
</feature>
<proteinExistence type="predicted"/>
<dbReference type="RefSeq" id="WP_110424183.1">
    <property type="nucleotide sequence ID" value="NZ_QGLP01000006.1"/>
</dbReference>
<dbReference type="EMBL" id="QGLP01000006">
    <property type="protein sequence ID" value="PXZ03430.1"/>
    <property type="molecule type" value="Genomic_DNA"/>
</dbReference>
<dbReference type="GO" id="GO:0009401">
    <property type="term" value="P:phosphoenolpyruvate-dependent sugar phosphotransferase system"/>
    <property type="evidence" value="ECO:0007669"/>
    <property type="project" value="UniProtKB-KW"/>
</dbReference>
<keyword evidence="5" id="KW-0598">Phosphotransferase system</keyword>
<evidence type="ECO:0000313" key="11">
    <source>
        <dbReference type="Proteomes" id="UP000247483"/>
    </source>
</evidence>
<sequence>MHVTFLQALLVAIWIALVMSRAFLGGATTTLRFSPMMTGLVVGIVFNDVHNAMIATAAIQLIYMGVFSPGGQMPSEPAIATAIAVPVTLLGNMSPETAVGVAVPVGLLGSYLYQLRFFVNTFAMQRFTDKFAAKGSSTGLTFSIIGIPIIIAFIIFIPFMFTALYYGAPFIADLIKTNSSSFIFHILNVIGGGLAAVGIAVTVYVIGKRSYIIFFLLAYFVAVIAKPLSITMVTYAILGAIIAFIFVLAKSETFNAIKDNLGSGSEGTGFNQDEDDY</sequence>
<name>A0A2V4DS13_9GAMM</name>
<evidence type="ECO:0000256" key="5">
    <source>
        <dbReference type="ARBA" id="ARBA00022683"/>
    </source>
</evidence>
<feature type="transmembrane region" description="Helical" evidence="9">
    <location>
        <begin position="182"/>
        <end position="203"/>
    </location>
</feature>
<evidence type="ECO:0000256" key="8">
    <source>
        <dbReference type="ARBA" id="ARBA00023136"/>
    </source>
</evidence>